<dbReference type="PANTHER" id="PTHR46503">
    <property type="entry name" value="INTER-ALPHA-TRYPSIN INHIBITOR HEAVY CHAIN-LIKE PROTEIN"/>
    <property type="match status" value="1"/>
</dbReference>
<dbReference type="STRING" id="3775.A0A1Q3BA46"/>
<evidence type="ECO:0000259" key="1">
    <source>
        <dbReference type="PROSITE" id="PS50234"/>
    </source>
</evidence>
<keyword evidence="3" id="KW-1185">Reference proteome</keyword>
<dbReference type="Proteomes" id="UP000187406">
    <property type="component" value="Unassembled WGS sequence"/>
</dbReference>
<dbReference type="Gene3D" id="3.40.50.410">
    <property type="entry name" value="von Willebrand factor, type A domain"/>
    <property type="match status" value="1"/>
</dbReference>
<feature type="domain" description="VWFA" evidence="1">
    <location>
        <begin position="327"/>
        <end position="518"/>
    </location>
</feature>
<dbReference type="InterPro" id="IPR036465">
    <property type="entry name" value="vWFA_dom_sf"/>
</dbReference>
<organism evidence="2 3">
    <name type="scientific">Cephalotus follicularis</name>
    <name type="common">Albany pitcher plant</name>
    <dbReference type="NCBI Taxonomy" id="3775"/>
    <lineage>
        <taxon>Eukaryota</taxon>
        <taxon>Viridiplantae</taxon>
        <taxon>Streptophyta</taxon>
        <taxon>Embryophyta</taxon>
        <taxon>Tracheophyta</taxon>
        <taxon>Spermatophyta</taxon>
        <taxon>Magnoliopsida</taxon>
        <taxon>eudicotyledons</taxon>
        <taxon>Gunneridae</taxon>
        <taxon>Pentapetalae</taxon>
        <taxon>rosids</taxon>
        <taxon>fabids</taxon>
        <taxon>Oxalidales</taxon>
        <taxon>Cephalotaceae</taxon>
        <taxon>Cephalotus</taxon>
    </lineage>
</organism>
<dbReference type="SMART" id="SM00327">
    <property type="entry name" value="VWA"/>
    <property type="match status" value="1"/>
</dbReference>
<evidence type="ECO:0000313" key="2">
    <source>
        <dbReference type="EMBL" id="GAV64775.1"/>
    </source>
</evidence>
<comment type="caution">
    <text evidence="2">The sequence shown here is derived from an EMBL/GenBank/DDBJ whole genome shotgun (WGS) entry which is preliminary data.</text>
</comment>
<dbReference type="SUPFAM" id="SSF53300">
    <property type="entry name" value="vWA-like"/>
    <property type="match status" value="1"/>
</dbReference>
<name>A0A1Q3BA46_CEPFO</name>
<dbReference type="PROSITE" id="PS50234">
    <property type="entry name" value="VWFA"/>
    <property type="match status" value="1"/>
</dbReference>
<dbReference type="EMBL" id="BDDD01000364">
    <property type="protein sequence ID" value="GAV64775.1"/>
    <property type="molecule type" value="Genomic_DNA"/>
</dbReference>
<dbReference type="Pfam" id="PF13768">
    <property type="entry name" value="VWA_3"/>
    <property type="match status" value="1"/>
</dbReference>
<protein>
    <submittedName>
        <fullName evidence="2">VWA_3 domain-containing protein</fullName>
    </submittedName>
</protein>
<dbReference type="AlphaFoldDB" id="A0A1Q3BA46"/>
<gene>
    <name evidence="2" type="ORF">CFOL_v3_08290</name>
</gene>
<dbReference type="InParanoid" id="A0A1Q3BA46"/>
<sequence>MADDFAKAVEDGLKLSKRVYLGKDRAVAPPKPPSPMERTMPSYYLPTSPMVYAVISDPGIVDNPDIPSYQPYVHGKSDPPALIPLQMNGIQLDVDCYLNTAFVRVTGSWRVHCVMGSKNCDCRIAVPMADQGSILGVEVEVMKKSYCTKLIVMEDYKDIENAAQVEDGGFLKPNIFTLKIPQVDGGANLSIKISWSQKLSYGDGQFSISVPFSFPEYVTPAVKKISKKEKIQVNVNTGTGSEILCKTTSHPLKELRRNVGQLGFLYESEVLKWSNTDFSFSYAVSSSHIFGGVLLQSPPVHDVDQREMFCVYLFPGNQQSQKVFKKDVVFVVDISGSMQGKPLEDTRNALSASLNKLNPEDSFSIIAFNGETYLFSASMELVTKDAVERAIQWININFIAGGSTDILPPLNKAKEMLSNARGSIPIIFLITDGAVEDERQICDVMKSQLIRGGSSICPRLYTFGIGLFCNHHFLQMLATIGRGQYDAAYDVDFIESRMEIFFDRALSPILANIAIDTLDDLDEVELYPSRFPDLSSESPLIISGRYKGSFPETLQIKGVLGDLNNLAIDLNIQKAKDIPLDKVSAKQQIDLLTAQAWFSENEQLEEKVAKMSILSGVTSEYTRVIFLETDGVKKATESAGVQKADKSDALKTIDSRGPKTVVLQNLCVGFGNLQATAENLRPGFEEPKLPEAAEIFVKAASNCCGKIWSRCCCMSCIQCCTKINNECAIALMQLCTALACFGCFDLCAEVCCHGNDG</sequence>
<accession>A0A1Q3BA46</accession>
<reference evidence="3" key="1">
    <citation type="submission" date="2016-04" db="EMBL/GenBank/DDBJ databases">
        <title>Cephalotus genome sequencing.</title>
        <authorList>
            <person name="Fukushima K."/>
            <person name="Hasebe M."/>
            <person name="Fang X."/>
        </authorList>
    </citation>
    <scope>NUCLEOTIDE SEQUENCE [LARGE SCALE GENOMIC DNA]</scope>
    <source>
        <strain evidence="3">cv. St1</strain>
    </source>
</reference>
<proteinExistence type="predicted"/>
<dbReference type="InterPro" id="IPR002035">
    <property type="entry name" value="VWF_A"/>
</dbReference>
<dbReference type="FunCoup" id="A0A1Q3BA46">
    <property type="interactions" value="403"/>
</dbReference>
<dbReference type="OrthoDB" id="1729737at2759"/>
<evidence type="ECO:0000313" key="3">
    <source>
        <dbReference type="Proteomes" id="UP000187406"/>
    </source>
</evidence>
<dbReference type="PANTHER" id="PTHR46503:SF1">
    <property type="entry name" value="INTER-ALPHA-TRYPSIN INHIBITOR HEAVY CHAIN-LIKE PROTEIN"/>
    <property type="match status" value="1"/>
</dbReference>